<dbReference type="GO" id="GO:0033094">
    <property type="term" value="F:putrescine--2-oxoglutarate transaminase activity"/>
    <property type="evidence" value="ECO:0007669"/>
    <property type="project" value="UniProtKB-EC"/>
</dbReference>
<dbReference type="FunFam" id="3.40.640.10:FF:000004">
    <property type="entry name" value="Acetylornithine aminotransferase"/>
    <property type="match status" value="1"/>
</dbReference>
<dbReference type="InterPro" id="IPR050103">
    <property type="entry name" value="Class-III_PLP-dep_AT"/>
</dbReference>
<name>A0A9E2F469_PSYF1</name>
<dbReference type="SUPFAM" id="SSF53383">
    <property type="entry name" value="PLP-dependent transferases"/>
    <property type="match status" value="1"/>
</dbReference>
<dbReference type="InterPro" id="IPR015424">
    <property type="entry name" value="PyrdxlP-dep_Trfase"/>
</dbReference>
<gene>
    <name evidence="4" type="primary">patA</name>
    <name evidence="4" type="ORF">DDT42_00546</name>
</gene>
<comment type="cofactor">
    <cofactor evidence="1">
        <name>pyridoxal 5'-phosphate</name>
        <dbReference type="ChEBI" id="CHEBI:597326"/>
    </cofactor>
</comment>
<dbReference type="InterPro" id="IPR049704">
    <property type="entry name" value="Aminotrans_3_PPA_site"/>
</dbReference>
<keyword evidence="4" id="KW-0032">Aminotransferase</keyword>
<organism evidence="4 5">
    <name type="scientific">Psychracetigena formicireducens</name>
    <dbReference type="NCBI Taxonomy" id="2986056"/>
    <lineage>
        <taxon>Bacteria</taxon>
        <taxon>Bacillati</taxon>
        <taxon>Candidatus Lithacetigenota</taxon>
        <taxon>Candidatus Psychracetigena</taxon>
    </lineage>
</organism>
<dbReference type="EMBL" id="QLTW01000017">
    <property type="protein sequence ID" value="MBT9144701.1"/>
    <property type="molecule type" value="Genomic_DNA"/>
</dbReference>
<dbReference type="PROSITE" id="PS00600">
    <property type="entry name" value="AA_TRANSFER_CLASS_3"/>
    <property type="match status" value="1"/>
</dbReference>
<dbReference type="InterPro" id="IPR015421">
    <property type="entry name" value="PyrdxlP-dep_Trfase_major"/>
</dbReference>
<dbReference type="GO" id="GO:0009447">
    <property type="term" value="P:putrescine catabolic process"/>
    <property type="evidence" value="ECO:0007669"/>
    <property type="project" value="TreeGrafter"/>
</dbReference>
<dbReference type="CDD" id="cd00610">
    <property type="entry name" value="OAT_like"/>
    <property type="match status" value="1"/>
</dbReference>
<dbReference type="Gene3D" id="3.90.1150.10">
    <property type="entry name" value="Aspartate Aminotransferase, domain 1"/>
    <property type="match status" value="1"/>
</dbReference>
<evidence type="ECO:0000256" key="2">
    <source>
        <dbReference type="ARBA" id="ARBA00022898"/>
    </source>
</evidence>
<dbReference type="Proteomes" id="UP000811545">
    <property type="component" value="Unassembled WGS sequence"/>
</dbReference>
<accession>A0A9E2F469</accession>
<proteinExistence type="inferred from homology"/>
<evidence type="ECO:0000256" key="1">
    <source>
        <dbReference type="ARBA" id="ARBA00001933"/>
    </source>
</evidence>
<comment type="caution">
    <text evidence="4">The sequence shown here is derived from an EMBL/GenBank/DDBJ whole genome shotgun (WGS) entry which is preliminary data.</text>
</comment>
<dbReference type="AlphaFoldDB" id="A0A9E2F469"/>
<evidence type="ECO:0000313" key="5">
    <source>
        <dbReference type="Proteomes" id="UP000811545"/>
    </source>
</evidence>
<keyword evidence="2 3" id="KW-0663">Pyridoxal phosphate</keyword>
<dbReference type="InterPro" id="IPR015422">
    <property type="entry name" value="PyrdxlP-dep_Trfase_small"/>
</dbReference>
<dbReference type="PIRSF" id="PIRSF000521">
    <property type="entry name" value="Transaminase_4ab_Lys_Orn"/>
    <property type="match status" value="1"/>
</dbReference>
<comment type="similarity">
    <text evidence="3">Belongs to the class-III pyridoxal-phosphate-dependent aminotransferase family.</text>
</comment>
<dbReference type="GO" id="GO:0042802">
    <property type="term" value="F:identical protein binding"/>
    <property type="evidence" value="ECO:0007669"/>
    <property type="project" value="TreeGrafter"/>
</dbReference>
<dbReference type="EC" id="2.6.1.82" evidence="4"/>
<keyword evidence="4" id="KW-0808">Transferase</keyword>
<dbReference type="Gene3D" id="3.40.640.10">
    <property type="entry name" value="Type I PLP-dependent aspartate aminotransferase-like (Major domain)"/>
    <property type="match status" value="1"/>
</dbReference>
<reference evidence="4 5" key="1">
    <citation type="journal article" date="2021" name="bioRxiv">
        <title>Unique metabolic strategies in Hadean analogues reveal hints for primordial physiology.</title>
        <authorList>
            <person name="Nobu M.K."/>
            <person name="Nakai R."/>
            <person name="Tamazawa S."/>
            <person name="Mori H."/>
            <person name="Toyoda A."/>
            <person name="Ijiri A."/>
            <person name="Suzuki S."/>
            <person name="Kurokawa K."/>
            <person name="Kamagata Y."/>
            <person name="Tamaki H."/>
        </authorList>
    </citation>
    <scope>NUCLEOTIDE SEQUENCE [LARGE SCALE GENOMIC DNA]</scope>
    <source>
        <strain evidence="4">BS525</strain>
    </source>
</reference>
<dbReference type="InterPro" id="IPR005814">
    <property type="entry name" value="Aminotrans_3"/>
</dbReference>
<dbReference type="GO" id="GO:0030170">
    <property type="term" value="F:pyridoxal phosphate binding"/>
    <property type="evidence" value="ECO:0007669"/>
    <property type="project" value="InterPro"/>
</dbReference>
<dbReference type="PANTHER" id="PTHR11986:SF112">
    <property type="entry name" value="PUTRESCINE AMINOTRANSFERASE"/>
    <property type="match status" value="1"/>
</dbReference>
<sequence>MENNNSELVYEKYLKYLNPSLARLMKVSGCANLESEASGCTIYDNSGNRYLDCLGGYGVFNFGHRHPKIVSAIINQLNKMPLSAKIFLNEPQANAAEMLAQLTPGDLQYSFFGNSGTEAVEGALKLARLYTRKPHIIATCNGYHGKTFGSLSVTGRDVFRTPFEPLLQEVTFIPFGDANALKEAITEKTGTFIVEPVQGEGGVIVPPAGYLTAVREITKEKGVIFIADEIQTAMGRTGYNFACEEEGVGPDIMVLAKALGGGILPVGAFLGTPEVWNAFEPVPLIHTSTFGGNPLATTAVLAALKVLVEEDIAEKARISGLKLKNELQKTANEFPAFIKEVRGKGLFLGVEFVDAGYAGSTMMKMVENGVIVAYTLNNPKVIRIEPPLIITEEEIITVGEVFRKAVSETVKLLGGY</sequence>
<evidence type="ECO:0000256" key="3">
    <source>
        <dbReference type="RuleBase" id="RU003560"/>
    </source>
</evidence>
<dbReference type="PANTHER" id="PTHR11986">
    <property type="entry name" value="AMINOTRANSFERASE CLASS III"/>
    <property type="match status" value="1"/>
</dbReference>
<protein>
    <submittedName>
        <fullName evidence="4">Putrescine aminotransferase</fullName>
        <ecNumber evidence="4">2.6.1.82</ecNumber>
    </submittedName>
</protein>
<evidence type="ECO:0000313" key="4">
    <source>
        <dbReference type="EMBL" id="MBT9144701.1"/>
    </source>
</evidence>
<dbReference type="Pfam" id="PF00202">
    <property type="entry name" value="Aminotran_3"/>
    <property type="match status" value="1"/>
</dbReference>